<dbReference type="OrthoDB" id="8526020at2"/>
<evidence type="ECO:0000256" key="2">
    <source>
        <dbReference type="SAM" id="Phobius"/>
    </source>
</evidence>
<protein>
    <recommendedName>
        <fullName evidence="5">DUF3108 domain-containing protein</fullName>
    </recommendedName>
</protein>
<keyword evidence="2" id="KW-1133">Transmembrane helix</keyword>
<feature type="compositionally biased region" description="Polar residues" evidence="1">
    <location>
        <begin position="105"/>
        <end position="124"/>
    </location>
</feature>
<comment type="caution">
    <text evidence="3">The sequence shown here is derived from an EMBL/GenBank/DDBJ whole genome shotgun (WGS) entry which is preliminary data.</text>
</comment>
<dbReference type="RefSeq" id="WP_053172656.1">
    <property type="nucleotide sequence ID" value="NZ_LFYT02000018.1"/>
</dbReference>
<accession>A0A2T7UBV3</accession>
<dbReference type="InterPro" id="IPR021457">
    <property type="entry name" value="DUF3108"/>
</dbReference>
<dbReference type="Pfam" id="PF11306">
    <property type="entry name" value="DUF3108"/>
    <property type="match status" value="1"/>
</dbReference>
<feature type="compositionally biased region" description="Low complexity" evidence="1">
    <location>
        <begin position="125"/>
        <end position="161"/>
    </location>
</feature>
<reference evidence="3" key="1">
    <citation type="submission" date="2017-04" db="EMBL/GenBank/DDBJ databases">
        <title>Unexpected and diverse lifestyles within the genus Limnohabitans.</title>
        <authorList>
            <person name="Kasalicky V."/>
            <person name="Mehrshad M."/>
            <person name="Andrei S.-A."/>
            <person name="Salcher M."/>
            <person name="Kratochvilova H."/>
            <person name="Simek K."/>
            <person name="Ghai R."/>
        </authorList>
    </citation>
    <scope>NUCLEOTIDE SEQUENCE [LARGE SCALE GENOMIC DNA]</scope>
    <source>
        <strain evidence="3">II-D5</strain>
    </source>
</reference>
<keyword evidence="2" id="KW-0472">Membrane</keyword>
<gene>
    <name evidence="3" type="ORF">H663_013290</name>
</gene>
<dbReference type="Proteomes" id="UP000037507">
    <property type="component" value="Unassembled WGS sequence"/>
</dbReference>
<evidence type="ECO:0008006" key="5">
    <source>
        <dbReference type="Google" id="ProtNLM"/>
    </source>
</evidence>
<dbReference type="STRING" id="1293045.H663_10055"/>
<keyword evidence="4" id="KW-1185">Reference proteome</keyword>
<feature type="transmembrane region" description="Helical" evidence="2">
    <location>
        <begin position="23"/>
        <end position="45"/>
    </location>
</feature>
<feature type="region of interest" description="Disordered" evidence="1">
    <location>
        <begin position="82"/>
        <end position="161"/>
    </location>
</feature>
<keyword evidence="2" id="KW-0812">Transmembrane</keyword>
<dbReference type="AlphaFoldDB" id="A0A2T7UBV3"/>
<evidence type="ECO:0000313" key="4">
    <source>
        <dbReference type="Proteomes" id="UP000037507"/>
    </source>
</evidence>
<sequence>MPHQTLRHTHPAATSAWPPRRSLAWLVGLVLVMHALLVLSMSGLLEVQLATPEATRVTTLQTRMLAPATPVAAVVKVPKPAAPRTRIAQEATPPPDAKRPETLAQEDSATNTAESAQPAQTASNEAPVPEAAIASAPAAQPAPEVTAATEPAPAETLPNIPLGALPPSALLSYRLTGMEKGLTYHASGELNWQHNDQAYALALSVKAFLLGSRHWRSQGQITAAGLAPRKFTDSWRGERASHFDRENKKIVFSSNAPTAELLPGAQDQISLYVQLAAAMAGAPQRFAPGTRLNIQTVTLREALPWILTQEQNDSLTLDSGPLDTTKWSAQPRNRFDAKVEFWVSAQHGWLPVRIRITQVSGNYIDLLLSDYKLLPPLPAGNPAG</sequence>
<name>A0A2T7UBV3_9BURK</name>
<evidence type="ECO:0000313" key="3">
    <source>
        <dbReference type="EMBL" id="PVE42134.1"/>
    </source>
</evidence>
<evidence type="ECO:0000256" key="1">
    <source>
        <dbReference type="SAM" id="MobiDB-lite"/>
    </source>
</evidence>
<organism evidence="3 4">
    <name type="scientific">Limnohabitans planktonicus II-D5</name>
    <dbReference type="NCBI Taxonomy" id="1293045"/>
    <lineage>
        <taxon>Bacteria</taxon>
        <taxon>Pseudomonadati</taxon>
        <taxon>Pseudomonadota</taxon>
        <taxon>Betaproteobacteria</taxon>
        <taxon>Burkholderiales</taxon>
        <taxon>Comamonadaceae</taxon>
        <taxon>Limnohabitans</taxon>
    </lineage>
</organism>
<dbReference type="EMBL" id="LFYT02000018">
    <property type="protein sequence ID" value="PVE42134.1"/>
    <property type="molecule type" value="Genomic_DNA"/>
</dbReference>
<proteinExistence type="predicted"/>